<dbReference type="SUPFAM" id="SSF51735">
    <property type="entry name" value="NAD(P)-binding Rossmann-fold domains"/>
    <property type="match status" value="2"/>
</dbReference>
<accession>A0A932M0Z2</accession>
<name>A0A932M0Z2_UNCTE</name>
<comment type="similarity">
    <text evidence="1">Belongs to the polysaccharide synthase family.</text>
</comment>
<proteinExistence type="inferred from homology"/>
<feature type="transmembrane region" description="Helical" evidence="2">
    <location>
        <begin position="85"/>
        <end position="103"/>
    </location>
</feature>
<dbReference type="PANTHER" id="PTHR43318">
    <property type="entry name" value="UDP-N-ACETYLGLUCOSAMINE 4,6-DEHYDRATASE"/>
    <property type="match status" value="1"/>
</dbReference>
<keyword evidence="2" id="KW-0472">Membrane</keyword>
<dbReference type="EMBL" id="JACPSX010000184">
    <property type="protein sequence ID" value="MBI3015322.1"/>
    <property type="molecule type" value="Genomic_DNA"/>
</dbReference>
<dbReference type="Proteomes" id="UP000741360">
    <property type="component" value="Unassembled WGS sequence"/>
</dbReference>
<dbReference type="InterPro" id="IPR051203">
    <property type="entry name" value="Polysaccharide_Synthase-Rel"/>
</dbReference>
<dbReference type="AlphaFoldDB" id="A0A932M0Z2"/>
<evidence type="ECO:0000256" key="2">
    <source>
        <dbReference type="SAM" id="Phobius"/>
    </source>
</evidence>
<dbReference type="PANTHER" id="PTHR43318:SF1">
    <property type="entry name" value="POLYSACCHARIDE BIOSYNTHESIS PROTEIN EPSC-RELATED"/>
    <property type="match status" value="1"/>
</dbReference>
<dbReference type="Pfam" id="PF02719">
    <property type="entry name" value="Polysacc_synt_2"/>
    <property type="match status" value="1"/>
</dbReference>
<feature type="transmembrane region" description="Helical" evidence="2">
    <location>
        <begin position="20"/>
        <end position="40"/>
    </location>
</feature>
<keyword evidence="2" id="KW-0812">Transmembrane</keyword>
<evidence type="ECO:0000259" key="3">
    <source>
        <dbReference type="Pfam" id="PF02719"/>
    </source>
</evidence>
<dbReference type="Gene3D" id="3.40.50.720">
    <property type="entry name" value="NAD(P)-binding Rossmann-like Domain"/>
    <property type="match status" value="2"/>
</dbReference>
<gene>
    <name evidence="4" type="ORF">HYY65_09750</name>
</gene>
<dbReference type="InterPro" id="IPR003869">
    <property type="entry name" value="Polysac_CapD-like"/>
</dbReference>
<sequence length="667" mass="74306">MRHPKPRTIAIILKYRRALIIFVQAVFMVIANYLAFWLRFDGAIPDNYAQLLIRMLPWLLAVRQIAFIPFRLYEGLWRYTSIWDLRNIIAGVLSSSAVFYLLVHWGFGLTQYPRSVFIIDSVLLILFLGGVRLARRIYRELGHLEKGRRILIFGAGDAGEMIARDMKNSPHLDFEPVGFVDDDATKVGHRIHGVRVLGTRQDLPTVMSTAKPHEVLVAIPGAEPATIRGIVKALQPFKVPIRTVPSMRDILDGKVALGQVRNLAIEDLLSRAPVGLDPEPVRHLVTGKRILVTGAGGSIGSELCRQIAALQPSALILYERYENGLYSISTELSDRDPSLVIHSVVGDVTDSITVNRVMAEYRPEIVFHAAAHKHVPLMELNPCEAVKNNVVGTRTVAEAAAAHRVERFILISSDKAVNPSSIMGASKRVAEYIVQAFNFQIETRFVVVRFGNVLGSSGSVVPRFMEQIKAGGPVTVTHPEVYRYFMLTSEAVQLVLHAATQRLTGVIYVLDMGEPINVLEMARNLIRLSGFVPEEEIPITIVGLRPGEKLFEELVGTDEIAEPSGMEGILRVRPVSSPNPGLLMQKISTLEQLAAEGKPKAVTEQLFDIVPTLLFRHGERRRRPPRYRTMLVRNTLPLLERCETVAPLAERREWRGRSGGPRDGSIS</sequence>
<dbReference type="InterPro" id="IPR036291">
    <property type="entry name" value="NAD(P)-bd_dom_sf"/>
</dbReference>
<organism evidence="4 5">
    <name type="scientific">Tectimicrobiota bacterium</name>
    <dbReference type="NCBI Taxonomy" id="2528274"/>
    <lineage>
        <taxon>Bacteria</taxon>
        <taxon>Pseudomonadati</taxon>
        <taxon>Nitrospinota/Tectimicrobiota group</taxon>
        <taxon>Candidatus Tectimicrobiota</taxon>
    </lineage>
</organism>
<feature type="transmembrane region" description="Helical" evidence="2">
    <location>
        <begin position="115"/>
        <end position="134"/>
    </location>
</feature>
<reference evidence="4" key="1">
    <citation type="submission" date="2020-07" db="EMBL/GenBank/DDBJ databases">
        <title>Huge and variable diversity of episymbiotic CPR bacteria and DPANN archaea in groundwater ecosystems.</title>
        <authorList>
            <person name="He C.Y."/>
            <person name="Keren R."/>
            <person name="Whittaker M."/>
            <person name="Farag I.F."/>
            <person name="Doudna J."/>
            <person name="Cate J.H.D."/>
            <person name="Banfield J.F."/>
        </authorList>
    </citation>
    <scope>NUCLEOTIDE SEQUENCE</scope>
    <source>
        <strain evidence="4">NC_groundwater_717_Ag_S-0.2um_59_8</strain>
    </source>
</reference>
<evidence type="ECO:0000313" key="4">
    <source>
        <dbReference type="EMBL" id="MBI3015322.1"/>
    </source>
</evidence>
<protein>
    <submittedName>
        <fullName evidence="4">Polysaccharide biosynthesis protein</fullName>
    </submittedName>
</protein>
<evidence type="ECO:0000313" key="5">
    <source>
        <dbReference type="Proteomes" id="UP000741360"/>
    </source>
</evidence>
<comment type="caution">
    <text evidence="4">The sequence shown here is derived from an EMBL/GenBank/DDBJ whole genome shotgun (WGS) entry which is preliminary data.</text>
</comment>
<dbReference type="Pfam" id="PF13727">
    <property type="entry name" value="CoA_binding_3"/>
    <property type="match status" value="1"/>
</dbReference>
<dbReference type="CDD" id="cd05237">
    <property type="entry name" value="UDP_invert_4-6DH_SDR_e"/>
    <property type="match status" value="1"/>
</dbReference>
<feature type="domain" description="Polysaccharide biosynthesis protein CapD-like" evidence="3">
    <location>
        <begin position="290"/>
        <end position="572"/>
    </location>
</feature>
<keyword evidence="2" id="KW-1133">Transmembrane helix</keyword>
<evidence type="ECO:0000256" key="1">
    <source>
        <dbReference type="ARBA" id="ARBA00007430"/>
    </source>
</evidence>